<accession>A0A365Y251</accession>
<reference evidence="2 3" key="1">
    <citation type="submission" date="2018-05" db="EMBL/GenBank/DDBJ databases">
        <title>Chitinophaga sp. K3CV102501T nov., isolated from isolated from a monsoon evergreen broad-leaved forest soil.</title>
        <authorList>
            <person name="Lv Y."/>
        </authorList>
    </citation>
    <scope>NUCLEOTIDE SEQUENCE [LARGE SCALE GENOMIC DNA]</scope>
    <source>
        <strain evidence="2 3">GDMCC 1.1325</strain>
    </source>
</reference>
<dbReference type="Gene3D" id="3.40.630.30">
    <property type="match status" value="1"/>
</dbReference>
<proteinExistence type="predicted"/>
<comment type="caution">
    <text evidence="2">The sequence shown here is derived from an EMBL/GenBank/DDBJ whole genome shotgun (WGS) entry which is preliminary data.</text>
</comment>
<name>A0A365Y251_9BACT</name>
<dbReference type="InterPro" id="IPR000182">
    <property type="entry name" value="GNAT_dom"/>
</dbReference>
<evidence type="ECO:0000313" key="2">
    <source>
        <dbReference type="EMBL" id="RBL92291.1"/>
    </source>
</evidence>
<dbReference type="InterPro" id="IPR016181">
    <property type="entry name" value="Acyl_CoA_acyltransferase"/>
</dbReference>
<dbReference type="RefSeq" id="WP_113614889.1">
    <property type="nucleotide sequence ID" value="NZ_QFFJ01000001.1"/>
</dbReference>
<evidence type="ECO:0000313" key="3">
    <source>
        <dbReference type="Proteomes" id="UP000253410"/>
    </source>
</evidence>
<dbReference type="CDD" id="cd04301">
    <property type="entry name" value="NAT_SF"/>
    <property type="match status" value="1"/>
</dbReference>
<sequence>MENQHIIVRVATPDDIHYSKTITDEMEASAKARGTGIAKRSPSYVELKMQEGKAVIAVTDNGDWVGFCYIEAWGHGKFVANSGLIVNPAFRGHGVAKAIKKKIFELSREKYPESKIFGLTTGLAVMKINSELGYEPVTYSELTDDEEFWKGCRSCINFDILTSKQRKNCLCTAMLYDPAEKLKEAEERAMADAKAKMEAPVNQLSVTPEGQILQEKKRRGFKGNIKLYDRWLRFKRFVLLNSKKEGGATGTRKKFFLF</sequence>
<dbReference type="Proteomes" id="UP000253410">
    <property type="component" value="Unassembled WGS sequence"/>
</dbReference>
<dbReference type="OrthoDB" id="9812988at2"/>
<dbReference type="GO" id="GO:0016747">
    <property type="term" value="F:acyltransferase activity, transferring groups other than amino-acyl groups"/>
    <property type="evidence" value="ECO:0007669"/>
    <property type="project" value="InterPro"/>
</dbReference>
<gene>
    <name evidence="2" type="ORF">DF182_06785</name>
</gene>
<protein>
    <submittedName>
        <fullName evidence="2">GNAT family N-acetyltransferase</fullName>
    </submittedName>
</protein>
<feature type="domain" description="N-acetyltransferase" evidence="1">
    <location>
        <begin position="6"/>
        <end position="155"/>
    </location>
</feature>
<evidence type="ECO:0000259" key="1">
    <source>
        <dbReference type="PROSITE" id="PS51186"/>
    </source>
</evidence>
<dbReference type="SUPFAM" id="SSF55729">
    <property type="entry name" value="Acyl-CoA N-acyltransferases (Nat)"/>
    <property type="match status" value="1"/>
</dbReference>
<dbReference type="EMBL" id="QFFJ01000001">
    <property type="protein sequence ID" value="RBL92291.1"/>
    <property type="molecule type" value="Genomic_DNA"/>
</dbReference>
<organism evidence="2 3">
    <name type="scientific">Chitinophaga flava</name>
    <dbReference type="NCBI Taxonomy" id="2259036"/>
    <lineage>
        <taxon>Bacteria</taxon>
        <taxon>Pseudomonadati</taxon>
        <taxon>Bacteroidota</taxon>
        <taxon>Chitinophagia</taxon>
        <taxon>Chitinophagales</taxon>
        <taxon>Chitinophagaceae</taxon>
        <taxon>Chitinophaga</taxon>
    </lineage>
</organism>
<dbReference type="Pfam" id="PF00583">
    <property type="entry name" value="Acetyltransf_1"/>
    <property type="match status" value="1"/>
</dbReference>
<dbReference type="PROSITE" id="PS51186">
    <property type="entry name" value="GNAT"/>
    <property type="match status" value="1"/>
</dbReference>
<dbReference type="AlphaFoldDB" id="A0A365Y251"/>
<keyword evidence="3" id="KW-1185">Reference proteome</keyword>
<keyword evidence="2" id="KW-0808">Transferase</keyword>